<feature type="region of interest" description="Disordered" evidence="1">
    <location>
        <begin position="234"/>
        <end position="265"/>
    </location>
</feature>
<accession>A0A4P9W3C7</accession>
<feature type="region of interest" description="Disordered" evidence="1">
    <location>
        <begin position="1"/>
        <end position="45"/>
    </location>
</feature>
<dbReference type="EMBL" id="KZ999236">
    <property type="protein sequence ID" value="RKO85278.1"/>
    <property type="molecule type" value="Genomic_DNA"/>
</dbReference>
<feature type="compositionally biased region" description="Polar residues" evidence="1">
    <location>
        <begin position="242"/>
        <end position="254"/>
    </location>
</feature>
<protein>
    <submittedName>
        <fullName evidence="2">Uncharacterized protein</fullName>
    </submittedName>
</protein>
<dbReference type="Proteomes" id="UP000269721">
    <property type="component" value="Unassembled WGS sequence"/>
</dbReference>
<gene>
    <name evidence="2" type="ORF">BDK51DRAFT_52798</name>
</gene>
<evidence type="ECO:0000256" key="1">
    <source>
        <dbReference type="SAM" id="MobiDB-lite"/>
    </source>
</evidence>
<reference evidence="3" key="1">
    <citation type="journal article" date="2018" name="Nat. Microbiol.">
        <title>Leveraging single-cell genomics to expand the fungal tree of life.</title>
        <authorList>
            <person name="Ahrendt S.R."/>
            <person name="Quandt C.A."/>
            <person name="Ciobanu D."/>
            <person name="Clum A."/>
            <person name="Salamov A."/>
            <person name="Andreopoulos B."/>
            <person name="Cheng J.F."/>
            <person name="Woyke T."/>
            <person name="Pelin A."/>
            <person name="Henrissat B."/>
            <person name="Reynolds N.K."/>
            <person name="Benny G.L."/>
            <person name="Smith M.E."/>
            <person name="James T.Y."/>
            <person name="Grigoriev I.V."/>
        </authorList>
    </citation>
    <scope>NUCLEOTIDE SEQUENCE [LARGE SCALE GENOMIC DNA]</scope>
</reference>
<evidence type="ECO:0000313" key="2">
    <source>
        <dbReference type="EMBL" id="RKO85278.1"/>
    </source>
</evidence>
<evidence type="ECO:0000313" key="3">
    <source>
        <dbReference type="Proteomes" id="UP000269721"/>
    </source>
</evidence>
<organism evidence="2 3">
    <name type="scientific">Blyttiomyces helicus</name>
    <dbReference type="NCBI Taxonomy" id="388810"/>
    <lineage>
        <taxon>Eukaryota</taxon>
        <taxon>Fungi</taxon>
        <taxon>Fungi incertae sedis</taxon>
        <taxon>Chytridiomycota</taxon>
        <taxon>Chytridiomycota incertae sedis</taxon>
        <taxon>Chytridiomycetes</taxon>
        <taxon>Chytridiomycetes incertae sedis</taxon>
        <taxon>Blyttiomyces</taxon>
    </lineage>
</organism>
<name>A0A4P9W3C7_9FUNG</name>
<proteinExistence type="predicted"/>
<keyword evidence="3" id="KW-1185">Reference proteome</keyword>
<dbReference type="AlphaFoldDB" id="A0A4P9W3C7"/>
<sequence>MTPVPSSTAAGHGFGVRKPPSAISHRASAKPTAPRTRETPLPASRFHTQVGDKLRALVLADDDPRQVDLADGTGFEKVNVYVQEKESATAGGCTGRGPEAAVQAVGRLWDFGRRGRSAGSAAAVAPAFFTCWVGFDGGAKGLDSGAGPRGWMRRESVVGKTWWLGDVAVEVEVVQRIGVGVGSRSWVTDTGGKFDLSTSPLLLLNLAKPPPQPPARRHSTIDINWSMPPPYTLHAPSETDRTTATQLPQYSTRTHSAKAERDQRSRRLLLCPLESAQA</sequence>